<organism evidence="6 7">
    <name type="scientific">Rhodococcus rhodochrous J3</name>
    <dbReference type="NCBI Taxonomy" id="903528"/>
    <lineage>
        <taxon>Bacteria</taxon>
        <taxon>Bacillati</taxon>
        <taxon>Actinomycetota</taxon>
        <taxon>Actinomycetes</taxon>
        <taxon>Mycobacteriales</taxon>
        <taxon>Nocardiaceae</taxon>
        <taxon>Rhodococcus</taxon>
    </lineage>
</organism>
<dbReference type="Pfam" id="PF01425">
    <property type="entry name" value="Amidase"/>
    <property type="match status" value="1"/>
</dbReference>
<comment type="similarity">
    <text evidence="2">Belongs to the amidase family.</text>
</comment>
<keyword evidence="7" id="KW-1185">Reference proteome</keyword>
<feature type="domain" description="Amidase" evidence="5">
    <location>
        <begin position="26"/>
        <end position="430"/>
    </location>
</feature>
<dbReference type="Proteomes" id="UP000193566">
    <property type="component" value="Unassembled WGS sequence"/>
</dbReference>
<reference evidence="6 7" key="1">
    <citation type="submission" date="2017-04" db="EMBL/GenBank/DDBJ databases">
        <authorList>
            <person name="Varghese N."/>
            <person name="Submissions S."/>
        </authorList>
    </citation>
    <scope>NUCLEOTIDE SEQUENCE [LARGE SCALE GENOMIC DNA]</scope>
    <source>
        <strain evidence="6 7">J3</strain>
    </source>
</reference>
<accession>A0ABY1M432</accession>
<dbReference type="InterPro" id="IPR023631">
    <property type="entry name" value="Amidase_dom"/>
</dbReference>
<dbReference type="InterPro" id="IPR000120">
    <property type="entry name" value="Amidase"/>
</dbReference>
<dbReference type="InterPro" id="IPR020556">
    <property type="entry name" value="Amidase_CS"/>
</dbReference>
<evidence type="ECO:0000313" key="7">
    <source>
        <dbReference type="Proteomes" id="UP000193566"/>
    </source>
</evidence>
<dbReference type="RefSeq" id="WP_085468281.1">
    <property type="nucleotide sequence ID" value="NZ_FXAV01000001.1"/>
</dbReference>
<gene>
    <name evidence="6" type="ORF">SAMN02745947_00127</name>
</gene>
<dbReference type="EC" id="3.5.1.4" evidence="3"/>
<comment type="caution">
    <text evidence="6">The sequence shown here is derived from an EMBL/GenBank/DDBJ whole genome shotgun (WGS) entry which is preliminary data.</text>
</comment>
<proteinExistence type="inferred from homology"/>
<evidence type="ECO:0000259" key="5">
    <source>
        <dbReference type="Pfam" id="PF01425"/>
    </source>
</evidence>
<evidence type="ECO:0000256" key="4">
    <source>
        <dbReference type="SAM" id="MobiDB-lite"/>
    </source>
</evidence>
<dbReference type="Gene3D" id="3.90.1300.10">
    <property type="entry name" value="Amidase signature (AS) domain"/>
    <property type="match status" value="1"/>
</dbReference>
<feature type="region of interest" description="Disordered" evidence="4">
    <location>
        <begin position="136"/>
        <end position="159"/>
    </location>
</feature>
<name>A0ABY1M432_RHORH</name>
<comment type="catalytic activity">
    <reaction evidence="1">
        <text>a monocarboxylic acid amide + H2O = a monocarboxylate + NH4(+)</text>
        <dbReference type="Rhea" id="RHEA:12020"/>
        <dbReference type="ChEBI" id="CHEBI:15377"/>
        <dbReference type="ChEBI" id="CHEBI:28938"/>
        <dbReference type="ChEBI" id="CHEBI:35757"/>
        <dbReference type="ChEBI" id="CHEBI:83628"/>
        <dbReference type="EC" id="3.5.1.4"/>
    </reaction>
</comment>
<evidence type="ECO:0000256" key="3">
    <source>
        <dbReference type="ARBA" id="ARBA00012922"/>
    </source>
</evidence>
<dbReference type="EMBL" id="FXAV01000001">
    <property type="protein sequence ID" value="SMG06306.1"/>
    <property type="molecule type" value="Genomic_DNA"/>
</dbReference>
<evidence type="ECO:0000313" key="6">
    <source>
        <dbReference type="EMBL" id="SMG06306.1"/>
    </source>
</evidence>
<dbReference type="InterPro" id="IPR036928">
    <property type="entry name" value="AS_sf"/>
</dbReference>
<dbReference type="PROSITE" id="PS00571">
    <property type="entry name" value="AMIDASES"/>
    <property type="match status" value="1"/>
</dbReference>
<dbReference type="SUPFAM" id="SSF75304">
    <property type="entry name" value="Amidase signature (AS) enzymes"/>
    <property type="match status" value="1"/>
</dbReference>
<dbReference type="PANTHER" id="PTHR11895">
    <property type="entry name" value="TRANSAMIDASE"/>
    <property type="match status" value="1"/>
</dbReference>
<evidence type="ECO:0000256" key="2">
    <source>
        <dbReference type="ARBA" id="ARBA00009199"/>
    </source>
</evidence>
<dbReference type="PANTHER" id="PTHR11895:SF7">
    <property type="entry name" value="GLUTAMYL-TRNA(GLN) AMIDOTRANSFERASE SUBUNIT A, MITOCHONDRIAL"/>
    <property type="match status" value="1"/>
</dbReference>
<sequence>MADNPLHLPVRELTDAYARGDLNPIDVTEQVLDRIDRFDPEARAYVTVTSDLARLQAAEAAERYRRGERAPLLGVPVSIKDAFHLADTETGLGSLTQRGRVARSDSGAVARLRAAGSVMPGKTSVPEFCQSATSDNLLGPETGNPWDPTRTPGGSSGGAAASVGAGLATIALGSDGGGSIRIPAAFSGLVGYKPTTGLCADERGFRAMTDFVTAGPLAWSVDDARIMTEVLAETSFARASAPNRRIAFCPRPDGRPVDPAIVRTLESVAATLSDLGHEVVETDIPIQGWNEIFGPLVLDDELRERAHLLDRPELLTPYEQASLRAAMRLSSADVAVARQALLDFRRRIDTFLHRFDAILTPTVATVAFPHDQRPKTIDGEKVDWLWGAFPFTSPFNVAATPAISLPAGVHDGLPIGAQLVAAQGRDADLLNLAESLEAALAFDYAPVRERWADVESREPEPVP</sequence>
<protein>
    <recommendedName>
        <fullName evidence="3">amidase</fullName>
        <ecNumber evidence="3">3.5.1.4</ecNumber>
    </recommendedName>
</protein>
<evidence type="ECO:0000256" key="1">
    <source>
        <dbReference type="ARBA" id="ARBA00001311"/>
    </source>
</evidence>